<keyword evidence="5 12" id="KW-0732">Signal</keyword>
<dbReference type="InterPro" id="IPR009045">
    <property type="entry name" value="Zn_M74/Hedgehog-like"/>
</dbReference>
<evidence type="ECO:0000256" key="3">
    <source>
        <dbReference type="ARBA" id="ARBA00022670"/>
    </source>
</evidence>
<feature type="signal peptide" evidence="12">
    <location>
        <begin position="1"/>
        <end position="20"/>
    </location>
</feature>
<dbReference type="SUPFAM" id="SSF55166">
    <property type="entry name" value="Hedgehog/DD-peptidase"/>
    <property type="match status" value="1"/>
</dbReference>
<keyword evidence="4" id="KW-0479">Metal-binding</keyword>
<evidence type="ECO:0000256" key="9">
    <source>
        <dbReference type="ARBA" id="ARBA00023316"/>
    </source>
</evidence>
<evidence type="ECO:0000313" key="14">
    <source>
        <dbReference type="Proteomes" id="UP000295717"/>
    </source>
</evidence>
<accession>A0A4V2V249</accession>
<keyword evidence="9" id="KW-0961">Cell wall biogenesis/degradation</keyword>
<dbReference type="InterPro" id="IPR010275">
    <property type="entry name" value="MepK"/>
</dbReference>
<comment type="similarity">
    <text evidence="10">Belongs to the peptidase M15 family.</text>
</comment>
<evidence type="ECO:0000313" key="13">
    <source>
        <dbReference type="EMBL" id="TCT23702.1"/>
    </source>
</evidence>
<keyword evidence="6" id="KW-0378">Hydrolase</keyword>
<evidence type="ECO:0000256" key="4">
    <source>
        <dbReference type="ARBA" id="ARBA00022723"/>
    </source>
</evidence>
<dbReference type="GO" id="GO:0071555">
    <property type="term" value="P:cell wall organization"/>
    <property type="evidence" value="ECO:0007669"/>
    <property type="project" value="UniProtKB-KW"/>
</dbReference>
<evidence type="ECO:0000256" key="6">
    <source>
        <dbReference type="ARBA" id="ARBA00022801"/>
    </source>
</evidence>
<feature type="chain" id="PRO_5020621201" description="Murein endopeptidase K" evidence="12">
    <location>
        <begin position="21"/>
        <end position="180"/>
    </location>
</feature>
<gene>
    <name evidence="13" type="ORF">EDC35_10112</name>
</gene>
<dbReference type="Proteomes" id="UP000295717">
    <property type="component" value="Unassembled WGS sequence"/>
</dbReference>
<dbReference type="PANTHER" id="PTHR37425">
    <property type="match status" value="1"/>
</dbReference>
<comment type="cofactor">
    <cofactor evidence="1">
        <name>Zn(2+)</name>
        <dbReference type="ChEBI" id="CHEBI:29105"/>
    </cofactor>
</comment>
<evidence type="ECO:0000256" key="7">
    <source>
        <dbReference type="ARBA" id="ARBA00022833"/>
    </source>
</evidence>
<dbReference type="OrthoDB" id="9782994at2"/>
<dbReference type="Pfam" id="PF05951">
    <property type="entry name" value="Peptidase_M15_2"/>
    <property type="match status" value="1"/>
</dbReference>
<evidence type="ECO:0000256" key="5">
    <source>
        <dbReference type="ARBA" id="ARBA00022729"/>
    </source>
</evidence>
<sequence>MNRRYFLGALLSAASMPALASSVFSRKTADQARVLSFYHLHTEDRIDVVYRIGDRYQRSALQKLNYFFRDFRTGDAVTMDPQLFDLLYDVKSRLGDPDARFDVVSAYRSPATNAKLRRTSGGVARKSLHLTGQAADIRFPDLPLRYIRDTAVALNRGGVGYYPKSDFVHLDTGEVRRWGA</sequence>
<dbReference type="CDD" id="cd14844">
    <property type="entry name" value="Zn-DD-carboxypeptidase_like"/>
    <property type="match status" value="1"/>
</dbReference>
<proteinExistence type="inferred from homology"/>
<evidence type="ECO:0000256" key="12">
    <source>
        <dbReference type="SAM" id="SignalP"/>
    </source>
</evidence>
<keyword evidence="8" id="KW-0482">Metalloprotease</keyword>
<dbReference type="EMBL" id="SMAO01000001">
    <property type="protein sequence ID" value="TCT23702.1"/>
    <property type="molecule type" value="Genomic_DNA"/>
</dbReference>
<dbReference type="AlphaFoldDB" id="A0A4V2V249"/>
<comment type="caution">
    <text evidence="13">The sequence shown here is derived from an EMBL/GenBank/DDBJ whole genome shotgun (WGS) entry which is preliminary data.</text>
</comment>
<comment type="pathway">
    <text evidence="2">Cell wall biogenesis; cell wall polysaccharide biosynthesis.</text>
</comment>
<organism evidence="13 14">
    <name type="scientific">Thiobaca trueperi</name>
    <dbReference type="NCBI Taxonomy" id="127458"/>
    <lineage>
        <taxon>Bacteria</taxon>
        <taxon>Pseudomonadati</taxon>
        <taxon>Pseudomonadota</taxon>
        <taxon>Gammaproteobacteria</taxon>
        <taxon>Chromatiales</taxon>
        <taxon>Chromatiaceae</taxon>
        <taxon>Thiobaca</taxon>
    </lineage>
</organism>
<protein>
    <recommendedName>
        <fullName evidence="11">Murein endopeptidase K</fullName>
    </recommendedName>
</protein>
<evidence type="ECO:0000256" key="8">
    <source>
        <dbReference type="ARBA" id="ARBA00023049"/>
    </source>
</evidence>
<dbReference type="PANTHER" id="PTHR37425:SF1">
    <property type="entry name" value="OUTER MEMBRANE PROTEIN"/>
    <property type="match status" value="1"/>
</dbReference>
<dbReference type="GO" id="GO:0046872">
    <property type="term" value="F:metal ion binding"/>
    <property type="evidence" value="ECO:0007669"/>
    <property type="project" value="UniProtKB-KW"/>
</dbReference>
<reference evidence="13 14" key="1">
    <citation type="submission" date="2019-03" db="EMBL/GenBank/DDBJ databases">
        <title>Genomic Encyclopedia of Type Strains, Phase IV (KMG-IV): sequencing the most valuable type-strain genomes for metagenomic binning, comparative biology and taxonomic classification.</title>
        <authorList>
            <person name="Goeker M."/>
        </authorList>
    </citation>
    <scope>NUCLEOTIDE SEQUENCE [LARGE SCALE GENOMIC DNA]</scope>
    <source>
        <strain evidence="13 14">DSM 13587</strain>
    </source>
</reference>
<keyword evidence="3" id="KW-0645">Protease</keyword>
<keyword evidence="7" id="KW-0862">Zinc</keyword>
<dbReference type="RefSeq" id="WP_132974813.1">
    <property type="nucleotide sequence ID" value="NZ_SMAO01000001.1"/>
</dbReference>
<dbReference type="GO" id="GO:0008237">
    <property type="term" value="F:metallopeptidase activity"/>
    <property type="evidence" value="ECO:0007669"/>
    <property type="project" value="UniProtKB-KW"/>
</dbReference>
<dbReference type="Gene3D" id="3.30.1380.10">
    <property type="match status" value="1"/>
</dbReference>
<evidence type="ECO:0000256" key="1">
    <source>
        <dbReference type="ARBA" id="ARBA00001947"/>
    </source>
</evidence>
<dbReference type="GO" id="GO:0006508">
    <property type="term" value="P:proteolysis"/>
    <property type="evidence" value="ECO:0007669"/>
    <property type="project" value="UniProtKB-KW"/>
</dbReference>
<evidence type="ECO:0000256" key="11">
    <source>
        <dbReference type="ARBA" id="ARBA00093666"/>
    </source>
</evidence>
<evidence type="ECO:0000256" key="10">
    <source>
        <dbReference type="ARBA" id="ARBA00093448"/>
    </source>
</evidence>
<evidence type="ECO:0000256" key="2">
    <source>
        <dbReference type="ARBA" id="ARBA00004776"/>
    </source>
</evidence>
<name>A0A4V2V249_9GAMM</name>
<keyword evidence="14" id="KW-1185">Reference proteome</keyword>